<protein>
    <submittedName>
        <fullName evidence="1">Uncharacterized protein</fullName>
    </submittedName>
</protein>
<dbReference type="EMBL" id="AP026866">
    <property type="protein sequence ID" value="BDS08301.1"/>
    <property type="molecule type" value="Genomic_DNA"/>
</dbReference>
<dbReference type="AlphaFoldDB" id="A0AAT9FQM6"/>
<evidence type="ECO:0000313" key="1">
    <source>
        <dbReference type="EMBL" id="BDS08301.1"/>
    </source>
</evidence>
<reference evidence="1" key="1">
    <citation type="submission" date="2024-07" db="EMBL/GenBank/DDBJ databases">
        <title>Complete genome sequence of Verrucomicrobiaceae bacterium NT6N.</title>
        <authorList>
            <person name="Huang C."/>
            <person name="Takami H."/>
            <person name="Hamasaki K."/>
        </authorList>
    </citation>
    <scope>NUCLEOTIDE SEQUENCE</scope>
    <source>
        <strain evidence="1">NT6N</strain>
    </source>
</reference>
<organism evidence="1">
    <name type="scientific">Oceaniferula spumae</name>
    <dbReference type="NCBI Taxonomy" id="2979115"/>
    <lineage>
        <taxon>Bacteria</taxon>
        <taxon>Pseudomonadati</taxon>
        <taxon>Verrucomicrobiota</taxon>
        <taxon>Verrucomicrobiia</taxon>
        <taxon>Verrucomicrobiales</taxon>
        <taxon>Verrucomicrobiaceae</taxon>
        <taxon>Oceaniferula</taxon>
    </lineage>
</organism>
<accession>A0AAT9FQM6</accession>
<sequence>MRSQRQFYSPSMVTGRFALRAVGGKTAIYRAHMQARVGLLMLLRCSLKKQLTPIDAQL</sequence>
<name>A0AAT9FQM6_9BACT</name>
<dbReference type="KEGG" id="osu:NT6N_33410"/>
<gene>
    <name evidence="1" type="ORF">NT6N_33410</name>
</gene>
<proteinExistence type="predicted"/>